<dbReference type="SUPFAM" id="SSF53448">
    <property type="entry name" value="Nucleotide-diphospho-sugar transferases"/>
    <property type="match status" value="1"/>
</dbReference>
<evidence type="ECO:0000313" key="4">
    <source>
        <dbReference type="EMBL" id="TGY57976.1"/>
    </source>
</evidence>
<evidence type="ECO:0000259" key="3">
    <source>
        <dbReference type="Pfam" id="PF00535"/>
    </source>
</evidence>
<dbReference type="InterPro" id="IPR029044">
    <property type="entry name" value="Nucleotide-diphossugar_trans"/>
</dbReference>
<sequence length="327" mass="37774">MTTLKKVITEESNYNPKLSVIVPVYKVEKYLVRCIDSILAQTFVDFELLLIDDGSPDKSGDICDEYACKDTRIRVFHKENGGVSSARNLGLENVRGNILTFIDADDWIDVDCFENGVCIMDRDDLDILQYSYKMIREQDGCVISVRNYECVPLGWREFVRTDHYIVCVGGNFIRSSIVKTYRLRFDEALHLAEDQLFIMRVMSLSTRIAQTKEIYYNYFQNLASATHNSCEEDMVKSSRALLEFGKRNRLFKPQVDRMITNFYVELLLLNNGQAGILDSVYREAKVEIRNLNMNSLRILCFSSFLGMRMAGKIVLAYLKIKKFCMLS</sequence>
<gene>
    <name evidence="4" type="ORF">E5342_08875</name>
    <name evidence="5" type="ORF">P2T59_08770</name>
</gene>
<dbReference type="PANTHER" id="PTHR22916:SF51">
    <property type="entry name" value="GLYCOSYLTRANSFERASE EPSH-RELATED"/>
    <property type="match status" value="1"/>
</dbReference>
<keyword evidence="2 4" id="KW-0808">Transferase</keyword>
<dbReference type="Pfam" id="PF00535">
    <property type="entry name" value="Glycos_transf_2"/>
    <property type="match status" value="1"/>
</dbReference>
<dbReference type="InterPro" id="IPR001173">
    <property type="entry name" value="Glyco_trans_2-like"/>
</dbReference>
<evidence type="ECO:0000256" key="2">
    <source>
        <dbReference type="ARBA" id="ARBA00022679"/>
    </source>
</evidence>
<dbReference type="Proteomes" id="UP000310032">
    <property type="component" value="Unassembled WGS sequence"/>
</dbReference>
<keyword evidence="1 5" id="KW-0328">Glycosyltransferase</keyword>
<dbReference type="Proteomes" id="UP001221009">
    <property type="component" value="Chromosome"/>
</dbReference>
<reference evidence="5" key="2">
    <citation type="submission" date="2023-03" db="EMBL/GenBank/DDBJ databases">
        <title>Parabacteroides distasonis, a bacteria resistant against UC.</title>
        <authorList>
            <person name="Dai W."/>
        </authorList>
    </citation>
    <scope>NUCLEOTIDE SEQUENCE</scope>
    <source>
        <strain evidence="5">F1-28</strain>
    </source>
</reference>
<dbReference type="AlphaFoldDB" id="A0A174RJP8"/>
<dbReference type="PANTHER" id="PTHR22916">
    <property type="entry name" value="GLYCOSYLTRANSFERASE"/>
    <property type="match status" value="1"/>
</dbReference>
<dbReference type="CDD" id="cd00761">
    <property type="entry name" value="Glyco_tranf_GTA_type"/>
    <property type="match status" value="1"/>
</dbReference>
<proteinExistence type="predicted"/>
<evidence type="ECO:0000313" key="6">
    <source>
        <dbReference type="Proteomes" id="UP000310032"/>
    </source>
</evidence>
<accession>A0A174RJP8</accession>
<evidence type="ECO:0000256" key="1">
    <source>
        <dbReference type="ARBA" id="ARBA00022676"/>
    </source>
</evidence>
<evidence type="ECO:0000313" key="5">
    <source>
        <dbReference type="EMBL" id="WET66065.1"/>
    </source>
</evidence>
<name>A0A174RJP8_PARDI</name>
<dbReference type="GO" id="GO:0016758">
    <property type="term" value="F:hexosyltransferase activity"/>
    <property type="evidence" value="ECO:0007669"/>
    <property type="project" value="UniProtKB-ARBA"/>
</dbReference>
<protein>
    <submittedName>
        <fullName evidence="4">Glycosyltransferase</fullName>
        <ecNumber evidence="5">2.4.-.-</ecNumber>
    </submittedName>
</protein>
<dbReference type="RefSeq" id="WP_057326615.1">
    <property type="nucleotide sequence ID" value="NZ_BAABYH010000001.1"/>
</dbReference>
<dbReference type="EMBL" id="SRYM01000020">
    <property type="protein sequence ID" value="TGY57976.1"/>
    <property type="molecule type" value="Genomic_DNA"/>
</dbReference>
<dbReference type="EC" id="2.4.-.-" evidence="5"/>
<dbReference type="EMBL" id="CP120353">
    <property type="protein sequence ID" value="WET66065.1"/>
    <property type="molecule type" value="Genomic_DNA"/>
</dbReference>
<reference evidence="4 6" key="1">
    <citation type="submission" date="2019-04" db="EMBL/GenBank/DDBJ databases">
        <title>Microbes associate with the intestines of laboratory mice.</title>
        <authorList>
            <person name="Navarre W."/>
            <person name="Wong E."/>
            <person name="Huang K."/>
            <person name="Tropini C."/>
            <person name="Ng K."/>
            <person name="Yu B."/>
        </authorList>
    </citation>
    <scope>NUCLEOTIDE SEQUENCE [LARGE SCALE GENOMIC DNA]</scope>
    <source>
        <strain evidence="4 6">NM39_I3</strain>
    </source>
</reference>
<feature type="domain" description="Glycosyltransferase 2-like" evidence="3">
    <location>
        <begin position="19"/>
        <end position="136"/>
    </location>
</feature>
<dbReference type="Gene3D" id="3.90.550.10">
    <property type="entry name" value="Spore Coat Polysaccharide Biosynthesis Protein SpsA, Chain A"/>
    <property type="match status" value="1"/>
</dbReference>
<organism evidence="4 6">
    <name type="scientific">Parabacteroides distasonis</name>
    <dbReference type="NCBI Taxonomy" id="823"/>
    <lineage>
        <taxon>Bacteria</taxon>
        <taxon>Pseudomonadati</taxon>
        <taxon>Bacteroidota</taxon>
        <taxon>Bacteroidia</taxon>
        <taxon>Bacteroidales</taxon>
        <taxon>Tannerellaceae</taxon>
        <taxon>Parabacteroides</taxon>
    </lineage>
</organism>